<feature type="signal peptide" evidence="1">
    <location>
        <begin position="1"/>
        <end position="31"/>
    </location>
</feature>
<dbReference type="PANTHER" id="PTHR40590:SF1">
    <property type="entry name" value="CYTOPLASMIC PROTEIN"/>
    <property type="match status" value="1"/>
</dbReference>
<comment type="caution">
    <text evidence="2">The sequence shown here is derived from an EMBL/GenBank/DDBJ whole genome shotgun (WGS) entry which is preliminary data.</text>
</comment>
<evidence type="ECO:0000313" key="3">
    <source>
        <dbReference type="Proteomes" id="UP000241167"/>
    </source>
</evidence>
<protein>
    <submittedName>
        <fullName evidence="2">TraB/GumN family protein</fullName>
    </submittedName>
</protein>
<name>A0A2P7QN72_9SPHN</name>
<sequence length="295" mass="31711">MIDGGSEMKSFTKAIRILLPLSMFIGSAAQAAPALWVVSDTDSTVYLFGTQHALPAGMNWRTSRLDAAMRASATLWLEAESNSGGAGAIVQQRGLDPANPLETKLSPAQKTKLDAVLVHYGVPAAKFAPMRPWLAAMTLAQLPLTKAGLDAKNGADLTLKALAEEQSKPIEGFETMAQQVGYLADLPEADQIAFLEDVINRAARGVQLPTMIAAAWQAGDIAALETIVNVELKQRSPRLYTRLVSERNVRYAARIQQLLAGNKDQFVAVGVGHLVGTESIQVALARKGLKVRRIE</sequence>
<reference evidence="2 3" key="1">
    <citation type="submission" date="2018-03" db="EMBL/GenBank/DDBJ databases">
        <title>The draft genome of Sphingosinicella sp. GL-C-18.</title>
        <authorList>
            <person name="Liu L."/>
            <person name="Li L."/>
            <person name="Liang L."/>
            <person name="Zhang X."/>
            <person name="Wang T."/>
        </authorList>
    </citation>
    <scope>NUCLEOTIDE SEQUENCE [LARGE SCALE GENOMIC DNA]</scope>
    <source>
        <strain evidence="2 3">GL-C-18</strain>
    </source>
</reference>
<dbReference type="Proteomes" id="UP000241167">
    <property type="component" value="Unassembled WGS sequence"/>
</dbReference>
<evidence type="ECO:0000313" key="2">
    <source>
        <dbReference type="EMBL" id="PSJ39410.1"/>
    </source>
</evidence>
<keyword evidence="1" id="KW-0732">Signal</keyword>
<dbReference type="EMBL" id="PXYI01000004">
    <property type="protein sequence ID" value="PSJ39410.1"/>
    <property type="molecule type" value="Genomic_DNA"/>
</dbReference>
<dbReference type="Pfam" id="PF01963">
    <property type="entry name" value="TraB_PrgY_gumN"/>
    <property type="match status" value="1"/>
</dbReference>
<proteinExistence type="predicted"/>
<dbReference type="InterPro" id="IPR047111">
    <property type="entry name" value="YbaP-like"/>
</dbReference>
<dbReference type="InterPro" id="IPR002816">
    <property type="entry name" value="TraB/PrgY/GumN_fam"/>
</dbReference>
<accession>A0A2P7QN72</accession>
<gene>
    <name evidence="2" type="ORF">C7I55_12375</name>
</gene>
<dbReference type="PANTHER" id="PTHR40590">
    <property type="entry name" value="CYTOPLASMIC PROTEIN-RELATED"/>
    <property type="match status" value="1"/>
</dbReference>
<dbReference type="CDD" id="cd14789">
    <property type="entry name" value="Tiki"/>
    <property type="match status" value="1"/>
</dbReference>
<evidence type="ECO:0000256" key="1">
    <source>
        <dbReference type="SAM" id="SignalP"/>
    </source>
</evidence>
<organism evidence="2 3">
    <name type="scientific">Allosphingosinicella deserti</name>
    <dbReference type="NCBI Taxonomy" id="2116704"/>
    <lineage>
        <taxon>Bacteria</taxon>
        <taxon>Pseudomonadati</taxon>
        <taxon>Pseudomonadota</taxon>
        <taxon>Alphaproteobacteria</taxon>
        <taxon>Sphingomonadales</taxon>
        <taxon>Sphingomonadaceae</taxon>
        <taxon>Allosphingosinicella</taxon>
    </lineage>
</organism>
<dbReference type="AlphaFoldDB" id="A0A2P7QN72"/>
<keyword evidence="3" id="KW-1185">Reference proteome</keyword>
<feature type="chain" id="PRO_5015121375" evidence="1">
    <location>
        <begin position="32"/>
        <end position="295"/>
    </location>
</feature>